<dbReference type="EMBL" id="UINC01008278">
    <property type="protein sequence ID" value="SVA37287.1"/>
    <property type="molecule type" value="Genomic_DNA"/>
</dbReference>
<reference evidence="2" key="1">
    <citation type="submission" date="2018-05" db="EMBL/GenBank/DDBJ databases">
        <authorList>
            <person name="Lanie J.A."/>
            <person name="Ng W.-L."/>
            <person name="Kazmierczak K.M."/>
            <person name="Andrzejewski T.M."/>
            <person name="Davidsen T.M."/>
            <person name="Wayne K.J."/>
            <person name="Tettelin H."/>
            <person name="Glass J.I."/>
            <person name="Rusch D."/>
            <person name="Podicherti R."/>
            <person name="Tsui H.-C.T."/>
            <person name="Winkler M.E."/>
        </authorList>
    </citation>
    <scope>NUCLEOTIDE SEQUENCE</scope>
</reference>
<gene>
    <name evidence="2" type="ORF">METZ01_LOCUS90141</name>
</gene>
<dbReference type="CDD" id="cd19095">
    <property type="entry name" value="AKR_PA4992-like"/>
    <property type="match status" value="1"/>
</dbReference>
<dbReference type="InterPro" id="IPR053135">
    <property type="entry name" value="AKR2_Oxidoreductase"/>
</dbReference>
<dbReference type="PANTHER" id="PTHR43312:SF1">
    <property type="entry name" value="NADP-DEPENDENT OXIDOREDUCTASE DOMAIN-CONTAINING PROTEIN"/>
    <property type="match status" value="1"/>
</dbReference>
<dbReference type="AlphaFoldDB" id="A0A381VCB9"/>
<protein>
    <recommendedName>
        <fullName evidence="1">NADP-dependent oxidoreductase domain-containing protein</fullName>
    </recommendedName>
</protein>
<dbReference type="SUPFAM" id="SSF51430">
    <property type="entry name" value="NAD(P)-linked oxidoreductase"/>
    <property type="match status" value="1"/>
</dbReference>
<feature type="domain" description="NADP-dependent oxidoreductase" evidence="1">
    <location>
        <begin position="14"/>
        <end position="261"/>
    </location>
</feature>
<sequence>MKFRKLGNVNVSSIGMGSAGTFDIQGDSEIEIRRKIIDQCLVEGVTLLDTSPMYGRAEEVLGITIAGRREKFHLATKVWCSGAETGKSQIARSFSLLKTDHIELIQIHNLVDWKTHLVYLEELKERGNIDLIGITYGYPDMLPEMMKIMKTGRIDTIQISYNINDRYVEREVLPLAKELDIGVLCMRPTGKGSLAKGLNVEPNVKPLEEYGIETWGQAALAWLLANPTVTAPIPATTKPTRITENAVPAKLDPLPPELKEYIEKETLRCS</sequence>
<organism evidence="2">
    <name type="scientific">marine metagenome</name>
    <dbReference type="NCBI Taxonomy" id="408172"/>
    <lineage>
        <taxon>unclassified sequences</taxon>
        <taxon>metagenomes</taxon>
        <taxon>ecological metagenomes</taxon>
    </lineage>
</organism>
<dbReference type="Pfam" id="PF00248">
    <property type="entry name" value="Aldo_ket_red"/>
    <property type="match status" value="1"/>
</dbReference>
<dbReference type="PANTHER" id="PTHR43312">
    <property type="entry name" value="D-THREO-ALDOSE 1-DEHYDROGENASE"/>
    <property type="match status" value="1"/>
</dbReference>
<dbReference type="InterPro" id="IPR023210">
    <property type="entry name" value="NADP_OxRdtase_dom"/>
</dbReference>
<proteinExistence type="predicted"/>
<accession>A0A381VCB9</accession>
<dbReference type="InterPro" id="IPR036812">
    <property type="entry name" value="NAD(P)_OxRdtase_dom_sf"/>
</dbReference>
<name>A0A381VCB9_9ZZZZ</name>
<evidence type="ECO:0000313" key="2">
    <source>
        <dbReference type="EMBL" id="SVA37287.1"/>
    </source>
</evidence>
<evidence type="ECO:0000259" key="1">
    <source>
        <dbReference type="Pfam" id="PF00248"/>
    </source>
</evidence>
<dbReference type="Gene3D" id="3.20.20.100">
    <property type="entry name" value="NADP-dependent oxidoreductase domain"/>
    <property type="match status" value="1"/>
</dbReference>